<dbReference type="SUPFAM" id="SSF53335">
    <property type="entry name" value="S-adenosyl-L-methionine-dependent methyltransferases"/>
    <property type="match status" value="2"/>
</dbReference>
<dbReference type="InterPro" id="IPR017244">
    <property type="entry name" value="23SrRNA_methyltr_KL"/>
</dbReference>
<protein>
    <recommendedName>
        <fullName evidence="6">Ribosomal RNA large subunit methyltransferase K/L</fullName>
    </recommendedName>
    <domain>
        <recommendedName>
            <fullName evidence="6">23S rRNA m2G2445 methyltransferase</fullName>
            <ecNumber evidence="6">2.1.1.173</ecNumber>
        </recommendedName>
        <alternativeName>
            <fullName evidence="6">rRNA (guanine-N(2)-)-methyltransferase RlmL</fullName>
        </alternativeName>
    </domain>
    <domain>
        <recommendedName>
            <fullName evidence="6">23S rRNA m7G2069 methyltransferase</fullName>
            <ecNumber evidence="6">2.1.1.264</ecNumber>
        </recommendedName>
        <alternativeName>
            <fullName evidence="6">rRNA (guanine-N(7)-)-methyltransferase RlmK</fullName>
        </alternativeName>
    </domain>
</protein>
<dbReference type="RefSeq" id="WP_027313302.1">
    <property type="nucleotide sequence ID" value="NZ_JBHLZN010000001.1"/>
</dbReference>
<dbReference type="CDD" id="cd11715">
    <property type="entry name" value="THUMP_AdoMetMT"/>
    <property type="match status" value="1"/>
</dbReference>
<keyword evidence="5 6" id="KW-0949">S-adenosyl-L-methionine</keyword>
<dbReference type="CDD" id="cd02440">
    <property type="entry name" value="AdoMet_MTases"/>
    <property type="match status" value="1"/>
</dbReference>
<comment type="function">
    <text evidence="6">Specifically methylates the guanine in position 2445 (m2G2445) and the guanine in position 2069 (m7G2069) of 23S rRNA.</text>
</comment>
<dbReference type="Pfam" id="PF22020">
    <property type="entry name" value="RlmL_1st"/>
    <property type="match status" value="1"/>
</dbReference>
<dbReference type="EC" id="2.1.1.264" evidence="6"/>
<name>A0ABV5Z718_9GAMM</name>
<dbReference type="NCBIfam" id="NF008748">
    <property type="entry name" value="PRK11783.1"/>
    <property type="match status" value="1"/>
</dbReference>
<organism evidence="9 10">
    <name type="scientific">Balneatrix alpica</name>
    <dbReference type="NCBI Taxonomy" id="75684"/>
    <lineage>
        <taxon>Bacteria</taxon>
        <taxon>Pseudomonadati</taxon>
        <taxon>Pseudomonadota</taxon>
        <taxon>Gammaproteobacteria</taxon>
        <taxon>Oceanospirillales</taxon>
        <taxon>Balneatrichaceae</taxon>
        <taxon>Balneatrix</taxon>
    </lineage>
</organism>
<evidence type="ECO:0000256" key="2">
    <source>
        <dbReference type="ARBA" id="ARBA00022552"/>
    </source>
</evidence>
<evidence type="ECO:0000256" key="5">
    <source>
        <dbReference type="ARBA" id="ARBA00022691"/>
    </source>
</evidence>
<comment type="caution">
    <text evidence="9">The sequence shown here is derived from an EMBL/GenBank/DDBJ whole genome shotgun (WGS) entry which is preliminary data.</text>
</comment>
<dbReference type="Gene3D" id="3.30.750.80">
    <property type="entry name" value="RNA methyltransferase domain (HRMD) like"/>
    <property type="match status" value="1"/>
</dbReference>
<evidence type="ECO:0000256" key="7">
    <source>
        <dbReference type="PROSITE-ProRule" id="PRU00529"/>
    </source>
</evidence>
<evidence type="ECO:0000313" key="9">
    <source>
        <dbReference type="EMBL" id="MFB9885086.1"/>
    </source>
</evidence>
<dbReference type="InterPro" id="IPR002052">
    <property type="entry name" value="DNA_methylase_N6_adenine_CS"/>
</dbReference>
<dbReference type="Pfam" id="PF10672">
    <property type="entry name" value="Methyltrans_SAM"/>
    <property type="match status" value="1"/>
</dbReference>
<dbReference type="Pfam" id="PF02926">
    <property type="entry name" value="THUMP"/>
    <property type="match status" value="1"/>
</dbReference>
<dbReference type="PIRSF" id="PIRSF037618">
    <property type="entry name" value="RNA_Mtase_bacteria_prd"/>
    <property type="match status" value="1"/>
</dbReference>
<dbReference type="SMART" id="SM00981">
    <property type="entry name" value="THUMP"/>
    <property type="match status" value="1"/>
</dbReference>
<evidence type="ECO:0000256" key="3">
    <source>
        <dbReference type="ARBA" id="ARBA00022603"/>
    </source>
</evidence>
<evidence type="ECO:0000256" key="1">
    <source>
        <dbReference type="ARBA" id="ARBA00022490"/>
    </source>
</evidence>
<dbReference type="EC" id="2.1.1.173" evidence="6"/>
<dbReference type="PROSITE" id="PS00092">
    <property type="entry name" value="N6_MTASE"/>
    <property type="match status" value="1"/>
</dbReference>
<dbReference type="Gene3D" id="3.40.50.150">
    <property type="entry name" value="Vaccinia Virus protein VP39"/>
    <property type="match status" value="2"/>
</dbReference>
<comment type="catalytic activity">
    <reaction evidence="6">
        <text>guanosine(2069) in 23S rRNA + S-adenosyl-L-methionine = N(2)-methylguanosine(2069) in 23S rRNA + S-adenosyl-L-homocysteine + H(+)</text>
        <dbReference type="Rhea" id="RHEA:43772"/>
        <dbReference type="Rhea" id="RHEA-COMP:10688"/>
        <dbReference type="Rhea" id="RHEA-COMP:10689"/>
        <dbReference type="ChEBI" id="CHEBI:15378"/>
        <dbReference type="ChEBI" id="CHEBI:57856"/>
        <dbReference type="ChEBI" id="CHEBI:59789"/>
        <dbReference type="ChEBI" id="CHEBI:74269"/>
        <dbReference type="ChEBI" id="CHEBI:74481"/>
        <dbReference type="EC" id="2.1.1.264"/>
    </reaction>
</comment>
<feature type="domain" description="THUMP" evidence="8">
    <location>
        <begin position="46"/>
        <end position="157"/>
    </location>
</feature>
<comment type="subcellular location">
    <subcellularLocation>
        <location evidence="6">Cytoplasm</location>
    </subcellularLocation>
</comment>
<dbReference type="GO" id="GO:0052915">
    <property type="term" value="F:23S rRNA (guanine(2445)-N(2))-methyltransferase activity"/>
    <property type="evidence" value="ECO:0007669"/>
    <property type="project" value="UniProtKB-EC"/>
</dbReference>
<evidence type="ECO:0000256" key="4">
    <source>
        <dbReference type="ARBA" id="ARBA00022679"/>
    </source>
</evidence>
<accession>A0ABV5Z718</accession>
<dbReference type="InterPro" id="IPR004114">
    <property type="entry name" value="THUMP_dom"/>
</dbReference>
<dbReference type="PANTHER" id="PTHR47313:SF1">
    <property type="entry name" value="RIBOSOMAL RNA LARGE SUBUNIT METHYLTRANSFERASE K_L"/>
    <property type="match status" value="1"/>
</dbReference>
<sequence length="723" mass="82494">MSERHTYLVTCPKGLESLIEQELLNWQAEGVRQTVAGVYCQGPLELGYRLCLWSRLANRVLLILDEWQVQNIDELYDGVKQIDWLQHIQAEGTLAIDFSGRLPGVNHSHFGAQRVKDAIVDQIREQTGRRPSIDAKQPDIRVAVHVHRHRATLSLDLAGESLHRRGYRLQSGIAPMKENLASALLLRAAWPDTAAKGGRLLDPMCGSGTILLEAAQMALDIAPGLARWQYGFMRWKQHDNALWQRLREEAQARKEAGLERGCAEIRGYDADPRVIKVAEANIERAGLAKWVKVMVKEVAALSKPSHVQDQAPGLLICNPPYGERLSDTPVLVHLYRHLGERLIEHFQDWNAAVFTGNPELGKQMRLRSHKQYKFFNGALPCELLLFKVEEPYIVRAVEARTQEEAQVQLSEGASMFANRLRKNLKGLSKWVKKEQIDAYRLYDADMPEYAVAIDLYHDYLHVQEYAPPKSINADKAQQRLNEVLAALPVVTGIRPDRIVLKQRQRQAGRAQYERLDQQGKLLEVVEDGCKLLVNLTDYLDTGLFLDHRPVRRRIQQLAKDKHVLNLFCYTATATVHAAKGGARSTTSVDMSRTYLDWGRKNLAVNGFSERFHRFEQADCFKWLDDCKDKFDLIFMDPPSFSNSKRMDDVLDIQRDHVRLIRMAMRCLAPGGLLIFSNNLRSFSLDYGALHNLDIQDVTKQSFDPDFARNTRIHQCFEIRAKNG</sequence>
<dbReference type="PANTHER" id="PTHR47313">
    <property type="entry name" value="RIBOSOMAL RNA LARGE SUBUNIT METHYLTRANSFERASE K/L"/>
    <property type="match status" value="1"/>
</dbReference>
<proteinExistence type="inferred from homology"/>
<dbReference type="Pfam" id="PF01170">
    <property type="entry name" value="UPF0020"/>
    <property type="match status" value="1"/>
</dbReference>
<dbReference type="InterPro" id="IPR000241">
    <property type="entry name" value="RlmKL-like_Mtase"/>
</dbReference>
<keyword evidence="7" id="KW-0694">RNA-binding</keyword>
<keyword evidence="3 6" id="KW-0489">Methyltransferase</keyword>
<dbReference type="Proteomes" id="UP001589628">
    <property type="component" value="Unassembled WGS sequence"/>
</dbReference>
<dbReference type="InterPro" id="IPR019614">
    <property type="entry name" value="SAM-dep_methyl-trfase"/>
</dbReference>
<gene>
    <name evidence="9" type="primary">rlmKL</name>
    <name evidence="6" type="synonym">rlmL</name>
    <name evidence="9" type="ORF">ACFFLH_01495</name>
</gene>
<dbReference type="InterPro" id="IPR054170">
    <property type="entry name" value="RlmL_1st"/>
</dbReference>
<evidence type="ECO:0000313" key="10">
    <source>
        <dbReference type="Proteomes" id="UP001589628"/>
    </source>
</evidence>
<keyword evidence="4 6" id="KW-0808">Transferase</keyword>
<keyword evidence="2 6" id="KW-0698">rRNA processing</keyword>
<keyword evidence="10" id="KW-1185">Reference proteome</keyword>
<reference evidence="9 10" key="1">
    <citation type="submission" date="2024-09" db="EMBL/GenBank/DDBJ databases">
        <authorList>
            <person name="Sun Q."/>
            <person name="Mori K."/>
        </authorList>
    </citation>
    <scope>NUCLEOTIDE SEQUENCE [LARGE SCALE GENOMIC DNA]</scope>
    <source>
        <strain evidence="9 10">ATCC 51285</strain>
    </source>
</reference>
<dbReference type="InterPro" id="IPR053943">
    <property type="entry name" value="RlmKL-like_Mtase_CS"/>
</dbReference>
<dbReference type="PROSITE" id="PS01261">
    <property type="entry name" value="UPF0020"/>
    <property type="match status" value="1"/>
</dbReference>
<dbReference type="PROSITE" id="PS51165">
    <property type="entry name" value="THUMP"/>
    <property type="match status" value="1"/>
</dbReference>
<dbReference type="EMBL" id="JBHLZN010000001">
    <property type="protein sequence ID" value="MFB9885086.1"/>
    <property type="molecule type" value="Genomic_DNA"/>
</dbReference>
<dbReference type="InterPro" id="IPR029063">
    <property type="entry name" value="SAM-dependent_MTases_sf"/>
</dbReference>
<dbReference type="Gene3D" id="3.30.2130.30">
    <property type="match status" value="1"/>
</dbReference>
<evidence type="ECO:0000259" key="8">
    <source>
        <dbReference type="PROSITE" id="PS51165"/>
    </source>
</evidence>
<comment type="similarity">
    <text evidence="6">Belongs to the methyltransferase superfamily. RlmKL family.</text>
</comment>
<comment type="catalytic activity">
    <reaction evidence="6">
        <text>guanosine(2445) in 23S rRNA + S-adenosyl-L-methionine = N(2)-methylguanosine(2445) in 23S rRNA + S-adenosyl-L-homocysteine + H(+)</text>
        <dbReference type="Rhea" id="RHEA:42740"/>
        <dbReference type="Rhea" id="RHEA-COMP:10215"/>
        <dbReference type="Rhea" id="RHEA-COMP:10216"/>
        <dbReference type="ChEBI" id="CHEBI:15378"/>
        <dbReference type="ChEBI" id="CHEBI:57856"/>
        <dbReference type="ChEBI" id="CHEBI:59789"/>
        <dbReference type="ChEBI" id="CHEBI:74269"/>
        <dbReference type="ChEBI" id="CHEBI:74481"/>
        <dbReference type="EC" id="2.1.1.173"/>
    </reaction>
</comment>
<dbReference type="HAMAP" id="MF_01858">
    <property type="entry name" value="23SrRNA_methyltr_KL"/>
    <property type="match status" value="1"/>
</dbReference>
<evidence type="ECO:0000256" key="6">
    <source>
        <dbReference type="HAMAP-Rule" id="MF_01858"/>
    </source>
</evidence>
<keyword evidence="1 6" id="KW-0963">Cytoplasm</keyword>